<dbReference type="AlphaFoldDB" id="A0A803MHZ0"/>
<dbReference type="SUPFAM" id="SSF46785">
    <property type="entry name" value="Winged helix' DNA-binding domain"/>
    <property type="match status" value="2"/>
</dbReference>
<dbReference type="InterPro" id="IPR029063">
    <property type="entry name" value="SAM-dependent_MTases_sf"/>
</dbReference>
<reference evidence="6" key="2">
    <citation type="submission" date="2021-03" db="UniProtKB">
        <authorList>
            <consortium name="EnsemblPlants"/>
        </authorList>
    </citation>
    <scope>IDENTIFICATION</scope>
</reference>
<dbReference type="FunFam" id="3.40.50.150:FF:000057">
    <property type="entry name" value="O-methyltransferase ZRP4"/>
    <property type="match status" value="1"/>
</dbReference>
<evidence type="ECO:0000313" key="7">
    <source>
        <dbReference type="Proteomes" id="UP000596660"/>
    </source>
</evidence>
<keyword evidence="7" id="KW-1185">Reference proteome</keyword>
<evidence type="ECO:0000259" key="5">
    <source>
        <dbReference type="Pfam" id="PF08100"/>
    </source>
</evidence>
<reference evidence="6" key="1">
    <citation type="journal article" date="2017" name="Nature">
        <title>The genome of Chenopodium quinoa.</title>
        <authorList>
            <person name="Jarvis D.E."/>
            <person name="Ho Y.S."/>
            <person name="Lightfoot D.J."/>
            <person name="Schmoeckel S.M."/>
            <person name="Li B."/>
            <person name="Borm T.J.A."/>
            <person name="Ohyanagi H."/>
            <person name="Mineta K."/>
            <person name="Michell C.T."/>
            <person name="Saber N."/>
            <person name="Kharbatia N.M."/>
            <person name="Rupper R.R."/>
            <person name="Sharp A.R."/>
            <person name="Dally N."/>
            <person name="Boughton B.A."/>
            <person name="Woo Y.H."/>
            <person name="Gao G."/>
            <person name="Schijlen E.G.W.M."/>
            <person name="Guo X."/>
            <person name="Momin A.A."/>
            <person name="Negrao S."/>
            <person name="Al-Babili S."/>
            <person name="Gehring C."/>
            <person name="Roessner U."/>
            <person name="Jung C."/>
            <person name="Murphy K."/>
            <person name="Arold S.T."/>
            <person name="Gojobori T."/>
            <person name="van der Linden C.G."/>
            <person name="van Loo E.N."/>
            <person name="Jellen E.N."/>
            <person name="Maughan P.J."/>
            <person name="Tester M."/>
        </authorList>
    </citation>
    <scope>NUCLEOTIDE SEQUENCE [LARGE SCALE GENOMIC DNA]</scope>
    <source>
        <strain evidence="6">cv. PI 614886</strain>
    </source>
</reference>
<evidence type="ECO:0000256" key="1">
    <source>
        <dbReference type="ARBA" id="ARBA00022603"/>
    </source>
</evidence>
<proteinExistence type="predicted"/>
<dbReference type="InterPro" id="IPR036390">
    <property type="entry name" value="WH_DNA-bd_sf"/>
</dbReference>
<feature type="domain" description="O-methyltransferase dimerisation" evidence="5">
    <location>
        <begin position="194"/>
        <end position="281"/>
    </location>
</feature>
<keyword evidence="3" id="KW-0949">S-adenosyl-L-methionine</keyword>
<feature type="domain" description="O-methyltransferase C-terminal" evidence="4">
    <location>
        <begin position="93"/>
        <end position="161"/>
    </location>
</feature>
<keyword evidence="2" id="KW-0808">Transferase</keyword>
<protein>
    <submittedName>
        <fullName evidence="6">Uncharacterized protein</fullName>
    </submittedName>
</protein>
<dbReference type="Pfam" id="PF00891">
    <property type="entry name" value="Methyltransf_2"/>
    <property type="match status" value="2"/>
</dbReference>
<dbReference type="EnsemblPlants" id="AUR62029738-RA">
    <property type="protein sequence ID" value="AUR62029738-RA:cds"/>
    <property type="gene ID" value="AUR62029738"/>
</dbReference>
<name>A0A803MHZ0_CHEQI</name>
<dbReference type="InterPro" id="IPR001077">
    <property type="entry name" value="COMT_C"/>
</dbReference>
<dbReference type="GO" id="GO:0032259">
    <property type="term" value="P:methylation"/>
    <property type="evidence" value="ECO:0007669"/>
    <property type="project" value="UniProtKB-KW"/>
</dbReference>
<dbReference type="Pfam" id="PF08100">
    <property type="entry name" value="Dimerisation"/>
    <property type="match status" value="2"/>
</dbReference>
<organism evidence="6 7">
    <name type="scientific">Chenopodium quinoa</name>
    <name type="common">Quinoa</name>
    <dbReference type="NCBI Taxonomy" id="63459"/>
    <lineage>
        <taxon>Eukaryota</taxon>
        <taxon>Viridiplantae</taxon>
        <taxon>Streptophyta</taxon>
        <taxon>Embryophyta</taxon>
        <taxon>Tracheophyta</taxon>
        <taxon>Spermatophyta</taxon>
        <taxon>Magnoliopsida</taxon>
        <taxon>eudicotyledons</taxon>
        <taxon>Gunneridae</taxon>
        <taxon>Pentapetalae</taxon>
        <taxon>Caryophyllales</taxon>
        <taxon>Chenopodiaceae</taxon>
        <taxon>Chenopodioideae</taxon>
        <taxon>Atripliceae</taxon>
        <taxon>Chenopodium</taxon>
    </lineage>
</organism>
<dbReference type="Proteomes" id="UP000596660">
    <property type="component" value="Unplaced"/>
</dbReference>
<feature type="domain" description="O-methyltransferase C-terminal" evidence="4">
    <location>
        <begin position="307"/>
        <end position="514"/>
    </location>
</feature>
<dbReference type="GO" id="GO:0008171">
    <property type="term" value="F:O-methyltransferase activity"/>
    <property type="evidence" value="ECO:0007669"/>
    <property type="project" value="InterPro"/>
</dbReference>
<dbReference type="Gene3D" id="1.10.10.10">
    <property type="entry name" value="Winged helix-like DNA-binding domain superfamily/Winged helix DNA-binding domain"/>
    <property type="match status" value="2"/>
</dbReference>
<accession>A0A803MHZ0</accession>
<dbReference type="FunFam" id="1.10.10.10:FF:000213">
    <property type="entry name" value="Coniferyl alcohol 9-O-methyltransferase"/>
    <property type="match status" value="1"/>
</dbReference>
<evidence type="ECO:0000313" key="6">
    <source>
        <dbReference type="EnsemblPlants" id="AUR62029738-RA:cds"/>
    </source>
</evidence>
<dbReference type="InterPro" id="IPR012967">
    <property type="entry name" value="COMT_dimerisation"/>
</dbReference>
<dbReference type="Gene3D" id="3.40.50.150">
    <property type="entry name" value="Vaccinia Virus protein VP39"/>
    <property type="match status" value="2"/>
</dbReference>
<dbReference type="InterPro" id="IPR016461">
    <property type="entry name" value="COMT-like"/>
</dbReference>
<evidence type="ECO:0000256" key="2">
    <source>
        <dbReference type="ARBA" id="ARBA00022679"/>
    </source>
</evidence>
<dbReference type="Gramene" id="AUR62029738-RA">
    <property type="protein sequence ID" value="AUR62029738-RA:cds"/>
    <property type="gene ID" value="AUR62029738"/>
</dbReference>
<dbReference type="PANTHER" id="PTHR11746">
    <property type="entry name" value="O-METHYLTRANSFERASE"/>
    <property type="match status" value="1"/>
</dbReference>
<evidence type="ECO:0000259" key="4">
    <source>
        <dbReference type="Pfam" id="PF00891"/>
    </source>
</evidence>
<dbReference type="InterPro" id="IPR036388">
    <property type="entry name" value="WH-like_DNA-bd_sf"/>
</dbReference>
<dbReference type="SUPFAM" id="SSF53335">
    <property type="entry name" value="S-adenosyl-L-methionine-dependent methyltransferases"/>
    <property type="match status" value="2"/>
</dbReference>
<dbReference type="PROSITE" id="PS51683">
    <property type="entry name" value="SAM_OMT_II"/>
    <property type="match status" value="2"/>
</dbReference>
<feature type="domain" description="O-methyltransferase dimerisation" evidence="5">
    <location>
        <begin position="23"/>
        <end position="67"/>
    </location>
</feature>
<evidence type="ECO:0000256" key="3">
    <source>
        <dbReference type="ARBA" id="ARBA00022691"/>
    </source>
</evidence>
<keyword evidence="1" id="KW-0489">Methyltransferase</keyword>
<dbReference type="GO" id="GO:0046983">
    <property type="term" value="F:protein dimerization activity"/>
    <property type="evidence" value="ECO:0007669"/>
    <property type="project" value="InterPro"/>
</dbReference>
<sequence length="540" mass="60078">MDPMNIAIEPVKELLDAQTHVRNHINSYISLMALKCAIQLGIPDAIQKHDRPMTLAELGTSLSLHPNKALSLGCDTQFVVNLLMSSDKFKGLWEGVESFVNVGGGNGTLAKAIAKLFPELRCAVFDLPHVVQGLTGYGKNLIYVGSDMFEAIPPAQAVLLKIEFFYCVCEAQMDPMGIPIEPAKELLSAQTHVWNHIFSYLSPMALKCAIQLGIPDAIQKHGKPMTLTELATSLSLHPNKALSLGRLMRLLVHSNFFSKQILSSSEEAFDLTVNSKLLLKDHPLTLAPFALMVLDPIFFELSHNFSRWFQNEDDNPFHTAHRKSIWEYISCAPEFNKLFSDAMASDTQFVVSLLMSKDEFKGLLEGVKSLVDVGDGNGAMAKAIANLFPELMCVVFDLPHVVQGSTWYGKNPVYVGGDMFEAVPPAQVALLKFILHNWSDEHCIKILERCKEAIPSKGEGGKIIIIDIVVENNNDNSIPNYLNSQLLLDLQMMNTGGKERTEEEWRKLFISAGLNDYKIFRNLGSRSVIEVYPLQVFIRG</sequence>
<dbReference type="GO" id="GO:0008757">
    <property type="term" value="F:S-adenosylmethionine-dependent methyltransferase activity"/>
    <property type="evidence" value="ECO:0007669"/>
    <property type="project" value="UniProtKB-ARBA"/>
</dbReference>